<dbReference type="Proteomes" id="UP000264215">
    <property type="component" value="Unassembled WGS sequence"/>
</dbReference>
<protein>
    <submittedName>
        <fullName evidence="2 3">N-acetyltransferase</fullName>
    </submittedName>
</protein>
<organism evidence="3 4">
    <name type="scientific">Mesotoga infera</name>
    <dbReference type="NCBI Taxonomy" id="1236046"/>
    <lineage>
        <taxon>Bacteria</taxon>
        <taxon>Thermotogati</taxon>
        <taxon>Thermotogota</taxon>
        <taxon>Thermotogae</taxon>
        <taxon>Kosmotogales</taxon>
        <taxon>Kosmotogaceae</taxon>
        <taxon>Mesotoga</taxon>
    </lineage>
</organism>
<dbReference type="CDD" id="cd04301">
    <property type="entry name" value="NAT_SF"/>
    <property type="match status" value="1"/>
</dbReference>
<dbReference type="InterPro" id="IPR016181">
    <property type="entry name" value="Acyl_CoA_acyltransferase"/>
</dbReference>
<dbReference type="EMBL" id="LGGW01000207">
    <property type="protein sequence ID" value="KUK85506.1"/>
    <property type="molecule type" value="Genomic_DNA"/>
</dbReference>
<keyword evidence="3" id="KW-0808">Transferase</keyword>
<dbReference type="PROSITE" id="PS51186">
    <property type="entry name" value="GNAT"/>
    <property type="match status" value="1"/>
</dbReference>
<evidence type="ECO:0000313" key="3">
    <source>
        <dbReference type="EMBL" id="KUK85506.1"/>
    </source>
</evidence>
<dbReference type="PANTHER" id="PTHR43072">
    <property type="entry name" value="N-ACETYLTRANSFERASE"/>
    <property type="match status" value="1"/>
</dbReference>
<feature type="domain" description="N-acetyltransferase" evidence="1">
    <location>
        <begin position="1"/>
        <end position="151"/>
    </location>
</feature>
<dbReference type="Pfam" id="PF00583">
    <property type="entry name" value="Acetyltransf_1"/>
    <property type="match status" value="1"/>
</dbReference>
<name>A0A101HXY7_9BACT</name>
<evidence type="ECO:0000313" key="4">
    <source>
        <dbReference type="Proteomes" id="UP000055014"/>
    </source>
</evidence>
<dbReference type="SUPFAM" id="SSF55729">
    <property type="entry name" value="Acyl-CoA N-acyltransferases (Nat)"/>
    <property type="match status" value="1"/>
</dbReference>
<gene>
    <name evidence="2" type="ORF">DIT26_02710</name>
    <name evidence="3" type="ORF">XE02_1522</name>
</gene>
<dbReference type="PANTHER" id="PTHR43072:SF60">
    <property type="entry name" value="L-2,4-DIAMINOBUTYRIC ACID ACETYLTRANSFERASE"/>
    <property type="match status" value="1"/>
</dbReference>
<sequence>MIKRLEKADQFRVKEIVETIWEGDDYIPRVFEKWVHDPSCYFMGLWKGGRLIGVDNLRLFSRKVGWMEGMRIDPAFQGRGYGKELGGEMLKLAERLGLEKLYFATYFDNTASIKMNEAFGFKRIAVFTNLEREICESTSCSINLLESDEIPEIDDHISEDWMFIPKEVLNKRRFLNNPVKLLDGANWAIVSKNSKSKGCLDINYIEVADKDSLEYFLKELACYAQAKGFVRIHAMASELCDLGPFLSNGFRPFERTEDVFLYYADVSSLRV</sequence>
<evidence type="ECO:0000313" key="5">
    <source>
        <dbReference type="Proteomes" id="UP000264215"/>
    </source>
</evidence>
<reference evidence="4" key="2">
    <citation type="journal article" date="2015" name="MBio">
        <title>Genome-Resolved Metagenomic Analysis Reveals Roles for Candidate Phyla and Other Microbial Community Members in Biogeochemical Transformations in Oil Reservoirs.</title>
        <authorList>
            <person name="Hu P."/>
            <person name="Tom L."/>
            <person name="Singh A."/>
            <person name="Thomas B.C."/>
            <person name="Baker B.J."/>
            <person name="Piceno Y.M."/>
            <person name="Andersen G.L."/>
            <person name="Banfield J.F."/>
        </authorList>
    </citation>
    <scope>NUCLEOTIDE SEQUENCE [LARGE SCALE GENOMIC DNA]</scope>
</reference>
<proteinExistence type="predicted"/>
<reference evidence="3" key="1">
    <citation type="journal article" date="2015" name="MBio">
        <title>Genome-resolved metagenomic analysis reveals roles for candidate phyla and other microbial community members in biogeochemical transformations in oil reservoirs.</title>
        <authorList>
            <person name="Hu P."/>
            <person name="Tom L."/>
            <person name="Singh A."/>
            <person name="Thomas B.C."/>
            <person name="Baker B.J."/>
            <person name="Piceno Y.M."/>
            <person name="Andersen G.L."/>
            <person name="Banfield J.F."/>
        </authorList>
    </citation>
    <scope>NUCLEOTIDE SEQUENCE [LARGE SCALE GENOMIC DNA]</scope>
    <source>
        <strain evidence="3">46_70</strain>
    </source>
</reference>
<dbReference type="InterPro" id="IPR000182">
    <property type="entry name" value="GNAT_dom"/>
</dbReference>
<reference evidence="2 5" key="3">
    <citation type="journal article" date="2018" name="Nat. Biotechnol.">
        <title>A standardized bacterial taxonomy based on genome phylogeny substantially revises the tree of life.</title>
        <authorList>
            <person name="Parks D.H."/>
            <person name="Chuvochina M."/>
            <person name="Waite D.W."/>
            <person name="Rinke C."/>
            <person name="Skarshewski A."/>
            <person name="Chaumeil P.A."/>
            <person name="Hugenholtz P."/>
        </authorList>
    </citation>
    <scope>NUCLEOTIDE SEQUENCE [LARGE SCALE GENOMIC DNA]</scope>
    <source>
        <strain evidence="2">UBA9905</strain>
    </source>
</reference>
<dbReference type="PATRIC" id="fig|1236046.5.peg.1674"/>
<accession>A0A101HXY7</accession>
<evidence type="ECO:0000259" key="1">
    <source>
        <dbReference type="PROSITE" id="PS51186"/>
    </source>
</evidence>
<comment type="caution">
    <text evidence="3">The sequence shown here is derived from an EMBL/GenBank/DDBJ whole genome shotgun (WGS) entry which is preliminary data.</text>
</comment>
<dbReference type="Proteomes" id="UP000055014">
    <property type="component" value="Unassembled WGS sequence"/>
</dbReference>
<dbReference type="Gene3D" id="3.40.630.30">
    <property type="match status" value="1"/>
</dbReference>
<dbReference type="GO" id="GO:0016747">
    <property type="term" value="F:acyltransferase activity, transferring groups other than amino-acyl groups"/>
    <property type="evidence" value="ECO:0007669"/>
    <property type="project" value="InterPro"/>
</dbReference>
<dbReference type="EMBL" id="DQBS01000066">
    <property type="protein sequence ID" value="HCO69488.1"/>
    <property type="molecule type" value="Genomic_DNA"/>
</dbReference>
<dbReference type="AlphaFoldDB" id="A0A101HXY7"/>
<evidence type="ECO:0000313" key="2">
    <source>
        <dbReference type="EMBL" id="HCO69488.1"/>
    </source>
</evidence>